<evidence type="ECO:0000256" key="1">
    <source>
        <dbReference type="SAM" id="MobiDB-lite"/>
    </source>
</evidence>
<evidence type="ECO:0000313" key="2">
    <source>
        <dbReference type="EMBL" id="QAY63554.1"/>
    </source>
</evidence>
<dbReference type="KEGG" id="xyl:ET495_10180"/>
<proteinExistence type="predicted"/>
<keyword evidence="3" id="KW-1185">Reference proteome</keyword>
<dbReference type="OrthoDB" id="9814088at2"/>
<protein>
    <submittedName>
        <fullName evidence="2">Uncharacterized protein</fullName>
    </submittedName>
</protein>
<organism evidence="2 3">
    <name type="scientific">Xylanimonas allomyrinae</name>
    <dbReference type="NCBI Taxonomy" id="2509459"/>
    <lineage>
        <taxon>Bacteria</taxon>
        <taxon>Bacillati</taxon>
        <taxon>Actinomycetota</taxon>
        <taxon>Actinomycetes</taxon>
        <taxon>Micrococcales</taxon>
        <taxon>Promicromonosporaceae</taxon>
        <taxon>Xylanimonas</taxon>
    </lineage>
</organism>
<evidence type="ECO:0000313" key="3">
    <source>
        <dbReference type="Proteomes" id="UP000291758"/>
    </source>
</evidence>
<accession>A0A4P6ELK3</accession>
<dbReference type="RefSeq" id="WP_129204716.1">
    <property type="nucleotide sequence ID" value="NZ_CP035495.1"/>
</dbReference>
<name>A0A4P6ELK3_9MICO</name>
<dbReference type="Proteomes" id="UP000291758">
    <property type="component" value="Chromosome"/>
</dbReference>
<gene>
    <name evidence="2" type="ORF">ET495_10180</name>
</gene>
<dbReference type="EMBL" id="CP035495">
    <property type="protein sequence ID" value="QAY63554.1"/>
    <property type="molecule type" value="Genomic_DNA"/>
</dbReference>
<feature type="region of interest" description="Disordered" evidence="1">
    <location>
        <begin position="291"/>
        <end position="331"/>
    </location>
</feature>
<sequence length="331" mass="35877">MSPEIPREMKIAADALAAHDHLDDPAWATHELVAAQIWRTFKALGNQGGHVLTIGDNCATLLGLPRGIGPRHGSLVAHVDRHDNAIGPLSDITRWDEREDFDVVIAALAGFDVRLTYAPNIIKRRSDHLVDTALAVSVTKPGGLAAVIATHDLMDNPMPFGRRQIGDLADLVGAVRFPAGAYRGATGTDEIADLLVFRRREAGAPRRGVEWEEATAVQLDDGMVFINTYFDTNVDQVLGSTQYDPTGRAPTNLTVVGNRTLFPGLLTSALNNVIAFGQRVGLTVPHDTANDRLDRGFTTKGRARAARETVARSQPAEPRRTARPEPGRGLW</sequence>
<reference evidence="2 3" key="1">
    <citation type="submission" date="2019-01" db="EMBL/GenBank/DDBJ databases">
        <title>Genome sequencing of strain 2JSPR-7.</title>
        <authorList>
            <person name="Heo J."/>
            <person name="Kim S.-J."/>
            <person name="Kim J.-S."/>
            <person name="Hong S.-B."/>
            <person name="Kwon S.-W."/>
        </authorList>
    </citation>
    <scope>NUCLEOTIDE SEQUENCE [LARGE SCALE GENOMIC DNA]</scope>
    <source>
        <strain evidence="2 3">2JSPR-7</strain>
    </source>
</reference>
<dbReference type="AlphaFoldDB" id="A0A4P6ELK3"/>
<feature type="compositionally biased region" description="Basic and acidic residues" evidence="1">
    <location>
        <begin position="317"/>
        <end position="331"/>
    </location>
</feature>